<dbReference type="NCBIfam" id="TIGR02811">
    <property type="entry name" value="formate_TAT"/>
    <property type="match status" value="1"/>
</dbReference>
<comment type="caution">
    <text evidence="2">The sequence shown here is derived from an EMBL/GenBank/DDBJ whole genome shotgun (WGS) entry which is preliminary data.</text>
</comment>
<dbReference type="RefSeq" id="WP_099787508.1">
    <property type="nucleotide sequence ID" value="NZ_JBHLYV010000029.1"/>
</dbReference>
<dbReference type="PROSITE" id="PS51318">
    <property type="entry name" value="TAT"/>
    <property type="match status" value="1"/>
</dbReference>
<dbReference type="AlphaFoldDB" id="A0A2G8THS6"/>
<evidence type="ECO:0000313" key="2">
    <source>
        <dbReference type="EMBL" id="PIL45596.1"/>
    </source>
</evidence>
<gene>
    <name evidence="2" type="ORF">CR105_05765</name>
</gene>
<keyword evidence="3" id="KW-1185">Reference proteome</keyword>
<dbReference type="EMBL" id="PDOC01000003">
    <property type="protein sequence ID" value="PIL45596.1"/>
    <property type="molecule type" value="Genomic_DNA"/>
</dbReference>
<protein>
    <submittedName>
        <fullName evidence="2">Formate dehydrogenase</fullName>
    </submittedName>
</protein>
<dbReference type="PIRSF" id="PIRSF036704">
    <property type="entry name" value="UCP036704"/>
    <property type="match status" value="1"/>
</dbReference>
<accession>A0A2G8THS6</accession>
<evidence type="ECO:0000313" key="3">
    <source>
        <dbReference type="Proteomes" id="UP000230390"/>
    </source>
</evidence>
<sequence>MDKEKIKAINPTRRSFLRAAGGAGALGALAAVAAETGAAPDVVAPVAAAPAKPSGYHETEHIRQYYRTARYW</sequence>
<keyword evidence="1" id="KW-0732">Signal</keyword>
<dbReference type="InterPro" id="IPR006311">
    <property type="entry name" value="TAT_signal"/>
</dbReference>
<feature type="chain" id="PRO_5013708321" evidence="1">
    <location>
        <begin position="34"/>
        <end position="72"/>
    </location>
</feature>
<feature type="signal peptide" evidence="1">
    <location>
        <begin position="1"/>
        <end position="33"/>
    </location>
</feature>
<organism evidence="2 3">
    <name type="scientific">Massilia eurypsychrophila</name>
    <dbReference type="NCBI Taxonomy" id="1485217"/>
    <lineage>
        <taxon>Bacteria</taxon>
        <taxon>Pseudomonadati</taxon>
        <taxon>Pseudomonadota</taxon>
        <taxon>Betaproteobacteria</taxon>
        <taxon>Burkholderiales</taxon>
        <taxon>Oxalobacteraceae</taxon>
        <taxon>Telluria group</taxon>
        <taxon>Massilia</taxon>
    </lineage>
</organism>
<name>A0A2G8THS6_9BURK</name>
<reference evidence="2 3" key="1">
    <citation type="submission" date="2017-10" db="EMBL/GenBank/DDBJ databases">
        <title>Massilia psychrophilum sp. nov., a novel purple-pigmented bacterium isolated from Tianshan glacier, Xinjiang Municipality, China.</title>
        <authorList>
            <person name="Wang H."/>
        </authorList>
    </citation>
    <scope>NUCLEOTIDE SEQUENCE [LARGE SCALE GENOMIC DNA]</scope>
    <source>
        <strain evidence="2 3">JCM 30074</strain>
    </source>
</reference>
<dbReference type="InterPro" id="IPR014177">
    <property type="entry name" value="Formate_DH_TAT-contain"/>
</dbReference>
<dbReference type="Proteomes" id="UP000230390">
    <property type="component" value="Unassembled WGS sequence"/>
</dbReference>
<proteinExistence type="predicted"/>
<evidence type="ECO:0000256" key="1">
    <source>
        <dbReference type="SAM" id="SignalP"/>
    </source>
</evidence>